<evidence type="ECO:0000313" key="6">
    <source>
        <dbReference type="Proteomes" id="UP000182661"/>
    </source>
</evidence>
<feature type="transmembrane region" description="Helical" evidence="3">
    <location>
        <begin position="51"/>
        <end position="71"/>
    </location>
</feature>
<dbReference type="InterPro" id="IPR029787">
    <property type="entry name" value="Nucleotide_cyclase"/>
</dbReference>
<dbReference type="SUPFAM" id="SSF55073">
    <property type="entry name" value="Nucleotide cyclase"/>
    <property type="match status" value="1"/>
</dbReference>
<evidence type="ECO:0000313" key="5">
    <source>
        <dbReference type="EMBL" id="OJF96027.1"/>
    </source>
</evidence>
<feature type="transmembrane region" description="Helical" evidence="3">
    <location>
        <begin position="12"/>
        <end position="39"/>
    </location>
</feature>
<dbReference type="PROSITE" id="PS50887">
    <property type="entry name" value="GGDEF"/>
    <property type="match status" value="1"/>
</dbReference>
<dbReference type="Proteomes" id="UP000182661">
    <property type="component" value="Unassembled WGS sequence"/>
</dbReference>
<dbReference type="EC" id="2.7.7.65" evidence="1"/>
<dbReference type="InterPro" id="IPR000160">
    <property type="entry name" value="GGDEF_dom"/>
</dbReference>
<gene>
    <name evidence="5" type="ORF">AX760_18385</name>
</gene>
<protein>
    <recommendedName>
        <fullName evidence="1">diguanylate cyclase</fullName>
        <ecNumber evidence="1">2.7.7.65</ecNumber>
    </recommendedName>
</protein>
<sequence>MRSLLCMFDSRGIGWIAVWTISGTVVCTGIALIITYVVIAPYGPQVLRASLGLAFFIPLLLAIPLFTYIGIKLQQLSRANYLLKQANRIDGLTQCLNRATFTADVNRIFTQRAADRSEIASGLLIIDADHFKQVNDRFGHLVGDQVLVSISAWVRSIVGEAGLVGRLGGEEFAVFLEDTSPQALLAVAEQIRHTIADNAAGLDAACFSVTVSIGGACFVYPGHYEDVFRLADERLYLAKNAGRNRVCLPDVADRADLMVRNLLSVGRDLQREPAELSAASVSA</sequence>
<dbReference type="RefSeq" id="WP_071833550.1">
    <property type="nucleotide sequence ID" value="NZ_LSRP01000090.1"/>
</dbReference>
<name>A0A657LS49_9HYPH</name>
<evidence type="ECO:0000256" key="3">
    <source>
        <dbReference type="SAM" id="Phobius"/>
    </source>
</evidence>
<evidence type="ECO:0000256" key="2">
    <source>
        <dbReference type="ARBA" id="ARBA00034247"/>
    </source>
</evidence>
<proteinExistence type="predicted"/>
<dbReference type="AlphaFoldDB" id="A0A657LS49"/>
<keyword evidence="6" id="KW-1185">Reference proteome</keyword>
<reference evidence="5 6" key="1">
    <citation type="submission" date="2016-02" db="EMBL/GenBank/DDBJ databases">
        <title>Genome sequencing of a beta-galactosidase producing bacteria Rhizobium sp. 59.</title>
        <authorList>
            <person name="Wang D."/>
            <person name="Kot W."/>
            <person name="Qin Y."/>
            <person name="Hansen L."/>
            <person name="Naqvi K."/>
            <person name="Rensing C."/>
        </authorList>
    </citation>
    <scope>NUCLEOTIDE SEQUENCE [LARGE SCALE GENOMIC DNA]</scope>
    <source>
        <strain evidence="5 6">59</strain>
    </source>
</reference>
<keyword evidence="3" id="KW-0472">Membrane</keyword>
<dbReference type="PANTHER" id="PTHR45138:SF9">
    <property type="entry name" value="DIGUANYLATE CYCLASE DGCM-RELATED"/>
    <property type="match status" value="1"/>
</dbReference>
<dbReference type="GO" id="GO:0052621">
    <property type="term" value="F:diguanylate cyclase activity"/>
    <property type="evidence" value="ECO:0007669"/>
    <property type="project" value="UniProtKB-EC"/>
</dbReference>
<dbReference type="Gene3D" id="3.30.70.270">
    <property type="match status" value="1"/>
</dbReference>
<dbReference type="GO" id="GO:0005886">
    <property type="term" value="C:plasma membrane"/>
    <property type="evidence" value="ECO:0007669"/>
    <property type="project" value="TreeGrafter"/>
</dbReference>
<feature type="domain" description="GGDEF" evidence="4">
    <location>
        <begin position="119"/>
        <end position="251"/>
    </location>
</feature>
<dbReference type="GO" id="GO:1902201">
    <property type="term" value="P:negative regulation of bacterial-type flagellum-dependent cell motility"/>
    <property type="evidence" value="ECO:0007669"/>
    <property type="project" value="TreeGrafter"/>
</dbReference>
<comment type="caution">
    <text evidence="5">The sequence shown here is derived from an EMBL/GenBank/DDBJ whole genome shotgun (WGS) entry which is preliminary data.</text>
</comment>
<dbReference type="GO" id="GO:0043709">
    <property type="term" value="P:cell adhesion involved in single-species biofilm formation"/>
    <property type="evidence" value="ECO:0007669"/>
    <property type="project" value="TreeGrafter"/>
</dbReference>
<evidence type="ECO:0000256" key="1">
    <source>
        <dbReference type="ARBA" id="ARBA00012528"/>
    </source>
</evidence>
<dbReference type="InterPro" id="IPR050469">
    <property type="entry name" value="Diguanylate_Cyclase"/>
</dbReference>
<dbReference type="InterPro" id="IPR043128">
    <property type="entry name" value="Rev_trsase/Diguanyl_cyclase"/>
</dbReference>
<evidence type="ECO:0000259" key="4">
    <source>
        <dbReference type="PROSITE" id="PS50887"/>
    </source>
</evidence>
<dbReference type="FunFam" id="3.30.70.270:FF:000001">
    <property type="entry name" value="Diguanylate cyclase domain protein"/>
    <property type="match status" value="1"/>
</dbReference>
<keyword evidence="3" id="KW-1133">Transmembrane helix</keyword>
<dbReference type="CDD" id="cd01949">
    <property type="entry name" value="GGDEF"/>
    <property type="match status" value="1"/>
</dbReference>
<dbReference type="SMART" id="SM00267">
    <property type="entry name" value="GGDEF"/>
    <property type="match status" value="1"/>
</dbReference>
<dbReference type="EMBL" id="LSRP01000090">
    <property type="protein sequence ID" value="OJF96027.1"/>
    <property type="molecule type" value="Genomic_DNA"/>
</dbReference>
<dbReference type="PANTHER" id="PTHR45138">
    <property type="entry name" value="REGULATORY COMPONENTS OF SENSORY TRANSDUCTION SYSTEM"/>
    <property type="match status" value="1"/>
</dbReference>
<comment type="catalytic activity">
    <reaction evidence="2">
        <text>2 GTP = 3',3'-c-di-GMP + 2 diphosphate</text>
        <dbReference type="Rhea" id="RHEA:24898"/>
        <dbReference type="ChEBI" id="CHEBI:33019"/>
        <dbReference type="ChEBI" id="CHEBI:37565"/>
        <dbReference type="ChEBI" id="CHEBI:58805"/>
        <dbReference type="EC" id="2.7.7.65"/>
    </reaction>
</comment>
<dbReference type="Pfam" id="PF00990">
    <property type="entry name" value="GGDEF"/>
    <property type="match status" value="1"/>
</dbReference>
<keyword evidence="3" id="KW-0812">Transmembrane</keyword>
<accession>A0A657LS49</accession>
<dbReference type="NCBIfam" id="TIGR00254">
    <property type="entry name" value="GGDEF"/>
    <property type="match status" value="1"/>
</dbReference>
<organism evidence="5 6">
    <name type="scientific">Pararhizobium antarcticum</name>
    <dbReference type="NCBI Taxonomy" id="1798805"/>
    <lineage>
        <taxon>Bacteria</taxon>
        <taxon>Pseudomonadati</taxon>
        <taxon>Pseudomonadota</taxon>
        <taxon>Alphaproteobacteria</taxon>
        <taxon>Hyphomicrobiales</taxon>
        <taxon>Rhizobiaceae</taxon>
        <taxon>Rhizobium/Agrobacterium group</taxon>
        <taxon>Pararhizobium</taxon>
    </lineage>
</organism>